<dbReference type="InterPro" id="IPR013083">
    <property type="entry name" value="Znf_RING/FYVE/PHD"/>
</dbReference>
<dbReference type="Pfam" id="PF13639">
    <property type="entry name" value="zf-RING_2"/>
    <property type="match status" value="1"/>
</dbReference>
<dbReference type="SUPFAM" id="SSF57850">
    <property type="entry name" value="RING/U-box"/>
    <property type="match status" value="1"/>
</dbReference>
<reference evidence="4 5" key="1">
    <citation type="submission" date="2024-05" db="EMBL/GenBank/DDBJ databases">
        <title>A draft genome resource for the thread blight pathogen Marasmius tenuissimus strain MS-2.</title>
        <authorList>
            <person name="Yulfo-Soto G.E."/>
            <person name="Baruah I.K."/>
            <person name="Amoako-Attah I."/>
            <person name="Bukari Y."/>
            <person name="Meinhardt L.W."/>
            <person name="Bailey B.A."/>
            <person name="Cohen S.P."/>
        </authorList>
    </citation>
    <scope>NUCLEOTIDE SEQUENCE [LARGE SCALE GENOMIC DNA]</scope>
    <source>
        <strain evidence="4 5">MS-2</strain>
    </source>
</reference>
<evidence type="ECO:0000256" key="2">
    <source>
        <dbReference type="SAM" id="MobiDB-lite"/>
    </source>
</evidence>
<dbReference type="PROSITE" id="PS50089">
    <property type="entry name" value="ZF_RING_2"/>
    <property type="match status" value="1"/>
</dbReference>
<dbReference type="Gene3D" id="3.30.40.10">
    <property type="entry name" value="Zinc/RING finger domain, C3HC4 (zinc finger)"/>
    <property type="match status" value="1"/>
</dbReference>
<feature type="region of interest" description="Disordered" evidence="2">
    <location>
        <begin position="250"/>
        <end position="334"/>
    </location>
</feature>
<dbReference type="Proteomes" id="UP001437256">
    <property type="component" value="Unassembled WGS sequence"/>
</dbReference>
<dbReference type="EMBL" id="JBBXMP010000024">
    <property type="protein sequence ID" value="KAL0067590.1"/>
    <property type="molecule type" value="Genomic_DNA"/>
</dbReference>
<dbReference type="PANTHER" id="PTHR45865">
    <property type="entry name" value="E3 UBIQUITIN-PROTEIN LIGASE SHPRH FAMILY MEMBER"/>
    <property type="match status" value="1"/>
</dbReference>
<keyword evidence="5" id="KW-1185">Reference proteome</keyword>
<keyword evidence="1" id="KW-0479">Metal-binding</keyword>
<evidence type="ECO:0000256" key="1">
    <source>
        <dbReference type="PROSITE-ProRule" id="PRU00175"/>
    </source>
</evidence>
<dbReference type="InterPro" id="IPR001841">
    <property type="entry name" value="Znf_RING"/>
</dbReference>
<dbReference type="SMART" id="SM00184">
    <property type="entry name" value="RING"/>
    <property type="match status" value="1"/>
</dbReference>
<keyword evidence="1" id="KW-0862">Zinc</keyword>
<dbReference type="InterPro" id="IPR052583">
    <property type="entry name" value="ATP-helicase/E3_Ub-Ligase"/>
</dbReference>
<sequence>MQTRSSKRNAIKLHQVEAEFPSADSAMVEDIDDVEASLEHFRRVSPPNDQAKNLLKSVKSMKKEIKCLREQNSELQRKLELEDSASETRSREQARPDLKELPSLKKQIRTLKRANVKAREKIEALRQREAQKDADELQDNAGESGVDVARQMKKLLRRFSDLMAINTLDEGEECPICMEQMQVNEASSFECQHLACNVCLDGLFEAKGDPAPCPHCRQDCSRDTAENVQYTATQRWDMLLECAEAWETLDSGGRGEDVTDEEEGSGHSDENEEEHQAERATSEESARKDSDSDANEGASTPPANGSNYSGLASPQKRARLEQLAAERELKKRRS</sequence>
<dbReference type="PANTHER" id="PTHR45865:SF1">
    <property type="entry name" value="E3 UBIQUITIN-PROTEIN LIGASE SHPRH"/>
    <property type="match status" value="1"/>
</dbReference>
<evidence type="ECO:0000259" key="3">
    <source>
        <dbReference type="PROSITE" id="PS50089"/>
    </source>
</evidence>
<feature type="compositionally biased region" description="Basic and acidic residues" evidence="2">
    <location>
        <begin position="318"/>
        <end position="334"/>
    </location>
</feature>
<feature type="compositionally biased region" description="Polar residues" evidence="2">
    <location>
        <begin position="297"/>
        <end position="312"/>
    </location>
</feature>
<protein>
    <recommendedName>
        <fullName evidence="3">RING-type domain-containing protein</fullName>
    </recommendedName>
</protein>
<gene>
    <name evidence="4" type="ORF">AAF712_005305</name>
</gene>
<feature type="region of interest" description="Disordered" evidence="2">
    <location>
        <begin position="76"/>
        <end position="97"/>
    </location>
</feature>
<proteinExistence type="predicted"/>
<accession>A0ABR3A0W8</accession>
<feature type="domain" description="RING-type" evidence="3">
    <location>
        <begin position="174"/>
        <end position="217"/>
    </location>
</feature>
<feature type="compositionally biased region" description="Basic and acidic residues" evidence="2">
    <location>
        <begin position="264"/>
        <end position="291"/>
    </location>
</feature>
<comment type="caution">
    <text evidence="4">The sequence shown here is derived from an EMBL/GenBank/DDBJ whole genome shotgun (WGS) entry which is preliminary data.</text>
</comment>
<keyword evidence="1" id="KW-0863">Zinc-finger</keyword>
<evidence type="ECO:0000313" key="5">
    <source>
        <dbReference type="Proteomes" id="UP001437256"/>
    </source>
</evidence>
<name>A0ABR3A0W8_9AGAR</name>
<organism evidence="4 5">
    <name type="scientific">Marasmius tenuissimus</name>
    <dbReference type="NCBI Taxonomy" id="585030"/>
    <lineage>
        <taxon>Eukaryota</taxon>
        <taxon>Fungi</taxon>
        <taxon>Dikarya</taxon>
        <taxon>Basidiomycota</taxon>
        <taxon>Agaricomycotina</taxon>
        <taxon>Agaricomycetes</taxon>
        <taxon>Agaricomycetidae</taxon>
        <taxon>Agaricales</taxon>
        <taxon>Marasmiineae</taxon>
        <taxon>Marasmiaceae</taxon>
        <taxon>Marasmius</taxon>
    </lineage>
</organism>
<evidence type="ECO:0000313" key="4">
    <source>
        <dbReference type="EMBL" id="KAL0067590.1"/>
    </source>
</evidence>